<accession>A0ACC1KQ36</accession>
<reference evidence="1" key="1">
    <citation type="submission" date="2022-07" db="EMBL/GenBank/DDBJ databases">
        <title>Phylogenomic reconstructions and comparative analyses of Kickxellomycotina fungi.</title>
        <authorList>
            <person name="Reynolds N.K."/>
            <person name="Stajich J.E."/>
            <person name="Barry K."/>
            <person name="Grigoriev I.V."/>
            <person name="Crous P."/>
            <person name="Smith M.E."/>
        </authorList>
    </citation>
    <scope>NUCLEOTIDE SEQUENCE</scope>
    <source>
        <strain evidence="1">CBS 102833</strain>
    </source>
</reference>
<feature type="non-terminal residue" evidence="1">
    <location>
        <position position="309"/>
    </location>
</feature>
<keyword evidence="2" id="KW-1185">Reference proteome</keyword>
<evidence type="ECO:0000313" key="2">
    <source>
        <dbReference type="Proteomes" id="UP001140096"/>
    </source>
</evidence>
<proteinExistence type="predicted"/>
<gene>
    <name evidence="1" type="primary">prp1_3</name>
    <name evidence="1" type="ORF">H4S07_007085</name>
</gene>
<dbReference type="EMBL" id="JANBUP010004743">
    <property type="protein sequence ID" value="KAJ2793335.1"/>
    <property type="molecule type" value="Genomic_DNA"/>
</dbReference>
<protein>
    <submittedName>
        <fullName evidence="1">U4/U6 x U5 tri-snRNP complex subunit Prp1</fullName>
    </submittedName>
</protein>
<organism evidence="1 2">
    <name type="scientific">Coemansia furcata</name>
    <dbReference type="NCBI Taxonomy" id="417177"/>
    <lineage>
        <taxon>Eukaryota</taxon>
        <taxon>Fungi</taxon>
        <taxon>Fungi incertae sedis</taxon>
        <taxon>Zoopagomycota</taxon>
        <taxon>Kickxellomycotina</taxon>
        <taxon>Kickxellomycetes</taxon>
        <taxon>Kickxellales</taxon>
        <taxon>Kickxellaceae</taxon>
        <taxon>Coemansia</taxon>
    </lineage>
</organism>
<evidence type="ECO:0000313" key="1">
    <source>
        <dbReference type="EMBL" id="KAJ2793335.1"/>
    </source>
</evidence>
<dbReference type="Proteomes" id="UP001140096">
    <property type="component" value="Unassembled WGS sequence"/>
</dbReference>
<name>A0ACC1KQ36_9FUNG</name>
<feature type="non-terminal residue" evidence="1">
    <location>
        <position position="1"/>
    </location>
</feature>
<comment type="caution">
    <text evidence="1">The sequence shown here is derived from an EMBL/GenBank/DDBJ whole genome shotgun (WGS) entry which is preliminary data.</text>
</comment>
<sequence length="309" mass="33109">NSSYEAARALYSLAVDAAPGNVDVWKAAAALERAHGSPVAVVDVLERAVQRLPQCEPLWLELASSAVAEPGDVDWGRSVLERAYAANPDSEAIVLSAVALEADAGQHTRAVALLERAVESGGSARVWLKKAVLHRRLGQTKEALEAARRGRERFPDTAYKLWLMEAQLQNDAKAARQTLARALAGAPRLSPHLWLAAAALDAPASPTRARALLERARVHIPRNPALWLAAVRLEAAEPGGMPAAQALLARALQECPRAGCLWAESVLMAERPRRKAASVDALKNAGAEDPLVCTVLARLFAAERRPDKA</sequence>